<dbReference type="HOGENOM" id="CLU_2911571_0_0_2"/>
<dbReference type="EMBL" id="CP009508">
    <property type="protein sequence ID" value="AKB37216.1"/>
    <property type="molecule type" value="Genomic_DNA"/>
</dbReference>
<organism evidence="2 3">
    <name type="scientific">Methanosarcina siciliae C2J</name>
    <dbReference type="NCBI Taxonomy" id="1434118"/>
    <lineage>
        <taxon>Archaea</taxon>
        <taxon>Methanobacteriati</taxon>
        <taxon>Methanobacteriota</taxon>
        <taxon>Stenosarchaea group</taxon>
        <taxon>Methanomicrobia</taxon>
        <taxon>Methanosarcinales</taxon>
        <taxon>Methanosarcinaceae</taxon>
        <taxon>Methanosarcina</taxon>
    </lineage>
</organism>
<protein>
    <submittedName>
        <fullName evidence="2">Uncharacterized protein</fullName>
    </submittedName>
</protein>
<dbReference type="RefSeq" id="WP_048183426.1">
    <property type="nucleotide sequence ID" value="NZ_CP009508.1"/>
</dbReference>
<proteinExistence type="predicted"/>
<accession>A0A0E3LDG2</accession>
<reference evidence="2 3" key="1">
    <citation type="submission" date="2014-07" db="EMBL/GenBank/DDBJ databases">
        <title>Methanogenic archaea and the global carbon cycle.</title>
        <authorList>
            <person name="Henriksen J.R."/>
            <person name="Luke J."/>
            <person name="Reinhart S."/>
            <person name="Benedict M.N."/>
            <person name="Youngblut N.D."/>
            <person name="Metcalf M.E."/>
            <person name="Whitaker R.J."/>
            <person name="Metcalf W.W."/>
        </authorList>
    </citation>
    <scope>NUCLEOTIDE SEQUENCE [LARGE SCALE GENOMIC DNA]</scope>
    <source>
        <strain evidence="2 3">C2J</strain>
    </source>
</reference>
<sequence length="61" mass="6976">MSDSKKARSLEFAAYHMHAIGYPIEKAKIVRSGLHKELKETKKARVPREAQNASCLRNHEN</sequence>
<evidence type="ECO:0000313" key="3">
    <source>
        <dbReference type="Proteomes" id="UP000033123"/>
    </source>
</evidence>
<dbReference type="PATRIC" id="fig|1434118.4.peg.3408"/>
<feature type="region of interest" description="Disordered" evidence="1">
    <location>
        <begin position="40"/>
        <end position="61"/>
    </location>
</feature>
<evidence type="ECO:0000313" key="2">
    <source>
        <dbReference type="EMBL" id="AKB37216.1"/>
    </source>
</evidence>
<evidence type="ECO:0000256" key="1">
    <source>
        <dbReference type="SAM" id="MobiDB-lite"/>
    </source>
</evidence>
<gene>
    <name evidence="2" type="ORF">MSSAC_2626</name>
</gene>
<dbReference type="AlphaFoldDB" id="A0A0E3LDG2"/>
<dbReference type="KEGG" id="msj:MSSAC_2626"/>
<dbReference type="Proteomes" id="UP000033123">
    <property type="component" value="Chromosome"/>
</dbReference>
<name>A0A0E3LDG2_9EURY</name>
<dbReference type="GeneID" id="24872278"/>